<dbReference type="VEuPathDB" id="FungiDB:MGL_2255"/>
<feature type="compositionally biased region" description="Pro residues" evidence="2">
    <location>
        <begin position="544"/>
        <end position="557"/>
    </location>
</feature>
<organism evidence="3 4">
    <name type="scientific">Malassezia globosa (strain ATCC MYA-4612 / CBS 7966)</name>
    <name type="common">Dandruff-associated fungus</name>
    <dbReference type="NCBI Taxonomy" id="425265"/>
    <lineage>
        <taxon>Eukaryota</taxon>
        <taxon>Fungi</taxon>
        <taxon>Dikarya</taxon>
        <taxon>Basidiomycota</taxon>
        <taxon>Ustilaginomycotina</taxon>
        <taxon>Malasseziomycetes</taxon>
        <taxon>Malasseziales</taxon>
        <taxon>Malasseziaceae</taxon>
        <taxon>Malassezia</taxon>
    </lineage>
</organism>
<dbReference type="RefSeq" id="XP_001730459.1">
    <property type="nucleotide sequence ID" value="XM_001730407.1"/>
</dbReference>
<evidence type="ECO:0008006" key="5">
    <source>
        <dbReference type="Google" id="ProtNLM"/>
    </source>
</evidence>
<dbReference type="GO" id="GO:0010508">
    <property type="term" value="P:positive regulation of autophagy"/>
    <property type="evidence" value="ECO:0007669"/>
    <property type="project" value="TreeGrafter"/>
</dbReference>
<dbReference type="InterPro" id="IPR009348">
    <property type="entry name" value="NPR2-like"/>
</dbReference>
<feature type="region of interest" description="Disordered" evidence="2">
    <location>
        <begin position="689"/>
        <end position="734"/>
    </location>
</feature>
<dbReference type="PANTHER" id="PTHR12991">
    <property type="entry name" value="NITROGEN PERMEASE REGULATOR 2/TUMOR SUPPRESSOR CANDIDATE 4"/>
    <property type="match status" value="1"/>
</dbReference>
<reference evidence="3 4" key="1">
    <citation type="journal article" date="2007" name="Proc. Natl. Acad. Sci. U.S.A.">
        <title>Dandruff-associated Malassezia genomes reveal convergent and divergent virulence traits shared with plant and human fungal pathogens.</title>
        <authorList>
            <person name="Xu J."/>
            <person name="Saunders C.W."/>
            <person name="Hu P."/>
            <person name="Grant R.A."/>
            <person name="Boekhout T."/>
            <person name="Kuramae E.E."/>
            <person name="Kronstad J.W."/>
            <person name="Deangelis Y.M."/>
            <person name="Reeder N.L."/>
            <person name="Johnstone K.R."/>
            <person name="Leland M."/>
            <person name="Fieno A.M."/>
            <person name="Begley W.M."/>
            <person name="Sun Y."/>
            <person name="Lacey M.P."/>
            <person name="Chaudhary T."/>
            <person name="Keough T."/>
            <person name="Chu L."/>
            <person name="Sears R."/>
            <person name="Yuan B."/>
            <person name="Dawson T.L.Jr."/>
        </authorList>
    </citation>
    <scope>NUCLEOTIDE SEQUENCE [LARGE SCALE GENOMIC DNA]</scope>
    <source>
        <strain evidence="4">ATCC MYA-4612 / CBS 7966</strain>
    </source>
</reference>
<dbReference type="OMA" id="HCDDELC"/>
<name>A8Q2W5_MALGO</name>
<evidence type="ECO:0000313" key="4">
    <source>
        <dbReference type="Proteomes" id="UP000008837"/>
    </source>
</evidence>
<evidence type="ECO:0000256" key="2">
    <source>
        <dbReference type="SAM" id="MobiDB-lite"/>
    </source>
</evidence>
<gene>
    <name evidence="3" type="ORF">MGL_2255</name>
</gene>
<feature type="compositionally biased region" description="Basic and acidic residues" evidence="2">
    <location>
        <begin position="694"/>
        <end position="704"/>
    </location>
</feature>
<feature type="compositionally biased region" description="Polar residues" evidence="2">
    <location>
        <begin position="529"/>
        <end position="541"/>
    </location>
</feature>
<dbReference type="FunCoup" id="A8Q2W5">
    <property type="interactions" value="132"/>
</dbReference>
<evidence type="ECO:0000313" key="3">
    <source>
        <dbReference type="EMBL" id="EDP43245.1"/>
    </source>
</evidence>
<feature type="region of interest" description="Disordered" evidence="2">
    <location>
        <begin position="523"/>
        <end position="566"/>
    </location>
</feature>
<dbReference type="EMBL" id="AAYY01000008">
    <property type="protein sequence ID" value="EDP43245.1"/>
    <property type="molecule type" value="Genomic_DNA"/>
</dbReference>
<dbReference type="Pfam" id="PF06218">
    <property type="entry name" value="NPR2"/>
    <property type="match status" value="3"/>
</dbReference>
<dbReference type="GeneID" id="5854766"/>
<proteinExistence type="inferred from homology"/>
<protein>
    <recommendedName>
        <fullName evidence="5">Nitrogen permease regulator 2</fullName>
    </recommendedName>
</protein>
<evidence type="ECO:0000256" key="1">
    <source>
        <dbReference type="ARBA" id="ARBA00008433"/>
    </source>
</evidence>
<dbReference type="GO" id="GO:1904262">
    <property type="term" value="P:negative regulation of TORC1 signaling"/>
    <property type="evidence" value="ECO:0007669"/>
    <property type="project" value="TreeGrafter"/>
</dbReference>
<dbReference type="PANTHER" id="PTHR12991:SF10">
    <property type="entry name" value="GATOR COMPLEX PROTEIN NPRL2"/>
    <property type="match status" value="1"/>
</dbReference>
<dbReference type="GO" id="GO:1990130">
    <property type="term" value="C:GATOR1 complex"/>
    <property type="evidence" value="ECO:0007669"/>
    <property type="project" value="TreeGrafter"/>
</dbReference>
<keyword evidence="4" id="KW-1185">Reference proteome</keyword>
<comment type="caution">
    <text evidence="3">The sequence shown here is derived from an EMBL/GenBank/DDBJ whole genome shotgun (WGS) entry which is preliminary data.</text>
</comment>
<feature type="compositionally biased region" description="Basic and acidic residues" evidence="2">
    <location>
        <begin position="200"/>
        <end position="222"/>
    </location>
</feature>
<dbReference type="InParanoid" id="A8Q2W5"/>
<sequence length="768" mass="86231">MISLPLRQGFLPHLEGTFLAIFHPLQGPRVLFQIPEDLFIDHEHGEEAEDRAELHTWLPKKSGSHRRDQIEFSALSDYVIPKTPLCGRMIICNVGSCADEDGHRRSYKVLGLPVLIEHAQKYERNHFIFNLCFVFDARTEIQAYEPIVHKCARSLRMLEEQDSFVSRLENLPRLYGILEQLSEDLNAYYEAFIALPEDSRTKRDESISRDRPEHASTSDHRCAQPNLTLVDPAELDELIRRASGPLAQTRPEQRDSIWLLGEGSLSHETDATTDERSRQQNIQEPWLQTRRHDCSPLIPRGRPHGLGRTVREAINLKLFPTFPNPPAVHEWDVPVLLLDMGKYMNNGWDLSLVKLLPYMDGTNHVKRISQLSDTDLPLVQQCIQHLLYYSFAIVIDIFQFSNVYVVRPQIARVLDDHDTELECASYVACPGYEPLPGPTLWRMYSMLRHGRTLHEWTELLGSHVHVIDVRRFITYGVIKGFIRRVHHYPLYLPPPSPLAFSELPGRPSEEVSHHLHSNQSLSAVPYENQGPSSLHGLTSSMPDLPTPAAAPPPPPPTGGGGSAGETLLSAEASGTFAPTVATESIRPKDLHHHRLIRSLSRSAGAHRPVATAVDVGSIAHEVNANVRMEEKKIHPSNSGSLRHMQSATSSAGILCDLPALLDGFHCDDELCVRFGMSWSDLQRHFVSLSMPSDSKQDPGSRCESSENDLPTPRSEWPSTFPSPTPTMTTASYPHRLRTNSSDLLDLHAMPTKNHLGHHDGGRVAIIAI</sequence>
<feature type="region of interest" description="Disordered" evidence="2">
    <location>
        <begin position="200"/>
        <end position="227"/>
    </location>
</feature>
<dbReference type="GO" id="GO:0005096">
    <property type="term" value="F:GTPase activator activity"/>
    <property type="evidence" value="ECO:0007669"/>
    <property type="project" value="TreeGrafter"/>
</dbReference>
<dbReference type="STRING" id="425265.A8Q2W5"/>
<dbReference type="GO" id="GO:0005774">
    <property type="term" value="C:vacuolar membrane"/>
    <property type="evidence" value="ECO:0007669"/>
    <property type="project" value="TreeGrafter"/>
</dbReference>
<accession>A8Q2W5</accession>
<dbReference type="Proteomes" id="UP000008837">
    <property type="component" value="Unassembled WGS sequence"/>
</dbReference>
<dbReference type="KEGG" id="mgl:MGL_2255"/>
<dbReference type="AlphaFoldDB" id="A8Q2W5"/>
<dbReference type="OrthoDB" id="338854at2759"/>
<feature type="compositionally biased region" description="Low complexity" evidence="2">
    <location>
        <begin position="717"/>
        <end position="733"/>
    </location>
</feature>
<comment type="similarity">
    <text evidence="1">Belongs to the NPR2 family.</text>
</comment>